<protein>
    <submittedName>
        <fullName evidence="1">DNA, contig: SP630</fullName>
    </submittedName>
</protein>
<dbReference type="Proteomes" id="UP000032025">
    <property type="component" value="Unassembled WGS sequence"/>
</dbReference>
<evidence type="ECO:0000313" key="2">
    <source>
        <dbReference type="Proteomes" id="UP000032025"/>
    </source>
</evidence>
<name>A0A0C9M2N6_SPHPI</name>
<dbReference type="AlphaFoldDB" id="A0A0C9M2N6"/>
<sequence length="77" mass="8556">MSRRIGGCSHGTLANPVEYNVTGIADPPSDDFSRSYLQFGSYHDRASRIAGLTVYHVCLIILPRWNPPQNMEYASAL</sequence>
<evidence type="ECO:0000313" key="1">
    <source>
        <dbReference type="EMBL" id="GAN13930.1"/>
    </source>
</evidence>
<organism evidence="1 2">
    <name type="scientific">Sphingomonas paucimobilis NBRC 13935</name>
    <dbReference type="NCBI Taxonomy" id="1219050"/>
    <lineage>
        <taxon>Bacteria</taxon>
        <taxon>Pseudomonadati</taxon>
        <taxon>Pseudomonadota</taxon>
        <taxon>Alphaproteobacteria</taxon>
        <taxon>Sphingomonadales</taxon>
        <taxon>Sphingomonadaceae</taxon>
        <taxon>Sphingomonas</taxon>
    </lineage>
</organism>
<accession>A0A0C9M2N6</accession>
<gene>
    <name evidence="1" type="ORF">SP6_30_00700</name>
</gene>
<proteinExistence type="predicted"/>
<dbReference type="EMBL" id="BBJS01000030">
    <property type="protein sequence ID" value="GAN13930.1"/>
    <property type="molecule type" value="Genomic_DNA"/>
</dbReference>
<comment type="caution">
    <text evidence="1">The sequence shown here is derived from an EMBL/GenBank/DDBJ whole genome shotgun (WGS) entry which is preliminary data.</text>
</comment>
<keyword evidence="2" id="KW-1185">Reference proteome</keyword>
<reference evidence="1 2" key="1">
    <citation type="submission" date="2014-08" db="EMBL/GenBank/DDBJ databases">
        <title>Whole genome shotgun sequence of Sphingomonas paucimobilis NBRC 13935.</title>
        <authorList>
            <person name="Hosoyama A."/>
            <person name="Hashimoto M."/>
            <person name="Hosoyama Y."/>
            <person name="Noguchi M."/>
            <person name="Uohara A."/>
            <person name="Ohji S."/>
            <person name="Katano-Makiyama Y."/>
            <person name="Ichikawa N."/>
            <person name="Kimura A."/>
            <person name="Yamazoe A."/>
            <person name="Fujita N."/>
        </authorList>
    </citation>
    <scope>NUCLEOTIDE SEQUENCE [LARGE SCALE GENOMIC DNA]</scope>
    <source>
        <strain evidence="1 2">NBRC 13935</strain>
    </source>
</reference>